<name>A0A9P3FLR1_9PEZI</name>
<dbReference type="AlphaFoldDB" id="A0A9P3FLR1"/>
<dbReference type="RefSeq" id="XP_044663768.1">
    <property type="nucleotide sequence ID" value="XM_044807833.1"/>
</dbReference>
<dbReference type="GeneID" id="68297888"/>
<dbReference type="PANTHER" id="PTHR24148:SF64">
    <property type="entry name" value="HETEROKARYON INCOMPATIBILITY DOMAIN-CONTAINING PROTEIN"/>
    <property type="match status" value="1"/>
</dbReference>
<evidence type="ECO:0000313" key="3">
    <source>
        <dbReference type="Proteomes" id="UP000825890"/>
    </source>
</evidence>
<dbReference type="PANTHER" id="PTHR24148">
    <property type="entry name" value="ANKYRIN REPEAT DOMAIN-CONTAINING PROTEIN 39 HOMOLOG-RELATED"/>
    <property type="match status" value="1"/>
</dbReference>
<evidence type="ECO:0000313" key="2">
    <source>
        <dbReference type="EMBL" id="GIZ49281.1"/>
    </source>
</evidence>
<dbReference type="Proteomes" id="UP000825890">
    <property type="component" value="Unassembled WGS sequence"/>
</dbReference>
<sequence length="700" mass="80927">MEPLKDPENHIRLLWLYPEGEDDNIRLKMSIFDRADTPEYYAISYTWGASDSLQEIFIADESRLVRPNCRDALWQARLHHPASWIWIDSLCVNQENLTEKAHQVKTMGKVFTSARRVLCCIGMETDDVDTIRSIWPEFLLEDIEKDRVGDREWQDGTKSSVFLYEPATALECVELEMRGETSHDYPPVDVWQFHAACDDFVNRHYWQRLWILQEYKLAKERSILCGAQRISENFLKNLCQRTRCWLNFSSIGWDFPLDALLADGHSYRKFGDLARLQCADVRDHIYGTTALFDWREHQQSLEPDYTRSGASLASAVINQSENIYDAWDLCRMLGVDSQHELVQELVRSHQMPHVDSRRSDPADSAALPCLFRGYFYIIHNDRKGRLMISLWGQQDSDHPHDSRRRCCLNDHKRNLRDDRLALSREMREHGFQACRTELQSPNSIPQVLYRGRKSVGLVCHDAQPGDLLMLCDIPSNGMGTFGLALRKGEAPETYGIVGQGILYRAVFEDASNMYDAEIRASGSDLVTLFAQDLVIDRGAEHQPAFDIDRQARLDRLWTKVHGEVVLKWIQRDREFKAMMSEDWEQHSFPKRPTSEPSAIERPTFTMHEQPKTIPQSPLRALKTRLANYRQSPVIPKLKYGDAVQRDPLPIASALDITGESASVSSLQRLVLPAPCARNCKVRHLHNVYHQDHKIKWREPI</sequence>
<organism evidence="2 3">
    <name type="scientific">Cercospora kikuchii</name>
    <dbReference type="NCBI Taxonomy" id="84275"/>
    <lineage>
        <taxon>Eukaryota</taxon>
        <taxon>Fungi</taxon>
        <taxon>Dikarya</taxon>
        <taxon>Ascomycota</taxon>
        <taxon>Pezizomycotina</taxon>
        <taxon>Dothideomycetes</taxon>
        <taxon>Dothideomycetidae</taxon>
        <taxon>Mycosphaerellales</taxon>
        <taxon>Mycosphaerellaceae</taxon>
        <taxon>Cercospora</taxon>
    </lineage>
</organism>
<dbReference type="OrthoDB" id="3647231at2759"/>
<dbReference type="InterPro" id="IPR052895">
    <property type="entry name" value="HetReg/Transcr_Mod"/>
</dbReference>
<keyword evidence="3" id="KW-1185">Reference proteome</keyword>
<reference evidence="2 3" key="1">
    <citation type="submission" date="2021-01" db="EMBL/GenBank/DDBJ databases">
        <title>Cercospora kikuchii MAFF 305040 whole genome shotgun sequence.</title>
        <authorList>
            <person name="Kashiwa T."/>
            <person name="Suzuki T."/>
        </authorList>
    </citation>
    <scope>NUCLEOTIDE SEQUENCE [LARGE SCALE GENOMIC DNA]</scope>
    <source>
        <strain evidence="2 3">MAFF 305040</strain>
    </source>
</reference>
<dbReference type="InterPro" id="IPR010730">
    <property type="entry name" value="HET"/>
</dbReference>
<dbReference type="Pfam" id="PF06985">
    <property type="entry name" value="HET"/>
    <property type="match status" value="1"/>
</dbReference>
<gene>
    <name evidence="2" type="ORF">CKM354_001231300</name>
</gene>
<accession>A0A9P3FLR1</accession>
<dbReference type="EMBL" id="BOLY01000009">
    <property type="protein sequence ID" value="GIZ49281.1"/>
    <property type="molecule type" value="Genomic_DNA"/>
</dbReference>
<feature type="domain" description="Heterokaryon incompatibility" evidence="1">
    <location>
        <begin position="40"/>
        <end position="214"/>
    </location>
</feature>
<evidence type="ECO:0000259" key="1">
    <source>
        <dbReference type="Pfam" id="PF06985"/>
    </source>
</evidence>
<proteinExistence type="predicted"/>
<protein>
    <recommendedName>
        <fullName evidence="1">Heterokaryon incompatibility domain-containing protein</fullName>
    </recommendedName>
</protein>
<comment type="caution">
    <text evidence="2">The sequence shown here is derived from an EMBL/GenBank/DDBJ whole genome shotgun (WGS) entry which is preliminary data.</text>
</comment>